<comment type="caution">
    <text evidence="1">The sequence shown here is derived from an EMBL/GenBank/DDBJ whole genome shotgun (WGS) entry which is preliminary data.</text>
</comment>
<dbReference type="Proteomes" id="UP000013165">
    <property type="component" value="Unassembled WGS sequence"/>
</dbReference>
<organism evidence="1 2">
    <name type="scientific">Marinobacter nanhaiticus D15-8W</name>
    <dbReference type="NCBI Taxonomy" id="626887"/>
    <lineage>
        <taxon>Bacteria</taxon>
        <taxon>Pseudomonadati</taxon>
        <taxon>Pseudomonadota</taxon>
        <taxon>Gammaproteobacteria</taxon>
        <taxon>Pseudomonadales</taxon>
        <taxon>Marinobacteraceae</taxon>
        <taxon>Marinobacter</taxon>
    </lineage>
</organism>
<protein>
    <submittedName>
        <fullName evidence="1">Uncharacterized protein</fullName>
    </submittedName>
</protein>
<evidence type="ECO:0000313" key="1">
    <source>
        <dbReference type="EMBL" id="ENO14124.1"/>
    </source>
</evidence>
<reference evidence="1 2" key="1">
    <citation type="journal article" date="2013" name="Genome Announc.">
        <title>Genome Sequence of the Polycyclic Aromatic Hydrocarbon-Degrading Bacterium Strain Marinobacter nanhaiticus D15-8WT.</title>
        <authorList>
            <person name="Cui Z."/>
            <person name="Gao W."/>
            <person name="Li Q."/>
            <person name="Xu G."/>
            <person name="Zheng L."/>
        </authorList>
    </citation>
    <scope>NUCLEOTIDE SEQUENCE [LARGE SCALE GENOMIC DNA]</scope>
    <source>
        <strain evidence="1 2">D15-8W</strain>
    </source>
</reference>
<name>N6W200_9GAMM</name>
<keyword evidence="2" id="KW-1185">Reference proteome</keyword>
<evidence type="ECO:0000313" key="2">
    <source>
        <dbReference type="Proteomes" id="UP000013165"/>
    </source>
</evidence>
<gene>
    <name evidence="1" type="ORF">J057_22060</name>
</gene>
<dbReference type="HOGENOM" id="CLU_144111_0_0_6"/>
<dbReference type="EMBL" id="APLQ01000014">
    <property type="protein sequence ID" value="ENO14124.1"/>
    <property type="molecule type" value="Genomic_DNA"/>
</dbReference>
<accession>N6W200</accession>
<dbReference type="AlphaFoldDB" id="N6W200"/>
<sequence>MDRMLLLLVVLNGLALGWMLWRTHRNERRLGLLNRRLVSVEDPQRKQQFEFIEADNRRKLLRESVDTSTSAIELIHRAVTTTTFEAIDRLSRSERLRENNLRAREIHDDATRNVYRSIRIANRHVHAVANAIIAINRKRRNGNDRNDD</sequence>
<dbReference type="OrthoDB" id="6369291at2"/>
<proteinExistence type="predicted"/>
<dbReference type="STRING" id="626887.J057_22060"/>
<dbReference type="RefSeq" id="WP_004582344.1">
    <property type="nucleotide sequence ID" value="NZ_AP028878.1"/>
</dbReference>
<dbReference type="PATRIC" id="fig|626887.3.peg.4415"/>